<dbReference type="InParanoid" id="A0A024FT93"/>
<dbReference type="EMBL" id="CAIX01000153">
    <property type="protein sequence ID" value="CCI10221.1"/>
    <property type="molecule type" value="Genomic_DNA"/>
</dbReference>
<organism evidence="1 2">
    <name type="scientific">Albugo candida</name>
    <dbReference type="NCBI Taxonomy" id="65357"/>
    <lineage>
        <taxon>Eukaryota</taxon>
        <taxon>Sar</taxon>
        <taxon>Stramenopiles</taxon>
        <taxon>Oomycota</taxon>
        <taxon>Peronosporomycetes</taxon>
        <taxon>Albuginales</taxon>
        <taxon>Albuginaceae</taxon>
        <taxon>Albugo</taxon>
    </lineage>
</organism>
<name>A0A024FT93_9STRA</name>
<protein>
    <submittedName>
        <fullName evidence="1">Uncharacterized protein</fullName>
    </submittedName>
</protein>
<dbReference type="AlphaFoldDB" id="A0A024FT93"/>
<dbReference type="OrthoDB" id="167773at2759"/>
<sequence length="180" mass="20797">MRISHSFNGGYDLDQEASNNEMVLKFGLRDVHFVTTPIGLEYENDLREVAPLLRDENSDKSSSGKDIYSIVGSLLWLARCTCRTSLMRSTYRVSDRTQPLQMTGSWLDELQSTKKTRTLRFGLSKRKLQKSVRSSLCDADFAVDKVDENLSAYPPWKRSRHTQDKNYSEYASYLLNYMSR</sequence>
<evidence type="ECO:0000313" key="1">
    <source>
        <dbReference type="EMBL" id="CCI10221.1"/>
    </source>
</evidence>
<evidence type="ECO:0000313" key="2">
    <source>
        <dbReference type="Proteomes" id="UP000053237"/>
    </source>
</evidence>
<dbReference type="Proteomes" id="UP000053237">
    <property type="component" value="Unassembled WGS sequence"/>
</dbReference>
<dbReference type="STRING" id="65357.A0A024FT93"/>
<gene>
    <name evidence="1" type="ORF">BN9_080980</name>
</gene>
<accession>A0A024FT93</accession>
<reference evidence="1 2" key="1">
    <citation type="submission" date="2012-05" db="EMBL/GenBank/DDBJ databases">
        <title>Recombination and specialization in a pathogen metapopulation.</title>
        <authorList>
            <person name="Gardiner A."/>
            <person name="Kemen E."/>
            <person name="Schultz-Larsen T."/>
            <person name="MacLean D."/>
            <person name="Van Oosterhout C."/>
            <person name="Jones J.D.G."/>
        </authorList>
    </citation>
    <scope>NUCLEOTIDE SEQUENCE [LARGE SCALE GENOMIC DNA]</scope>
    <source>
        <strain evidence="1 2">Ac Nc2</strain>
    </source>
</reference>
<comment type="caution">
    <text evidence="1">The sequence shown here is derived from an EMBL/GenBank/DDBJ whole genome shotgun (WGS) entry which is preliminary data.</text>
</comment>
<proteinExistence type="predicted"/>
<keyword evidence="2" id="KW-1185">Reference proteome</keyword>